<dbReference type="PIRSF" id="PIRSF002599">
    <property type="entry name" value="Cold_shock_A"/>
    <property type="match status" value="1"/>
</dbReference>
<evidence type="ECO:0000256" key="3">
    <source>
        <dbReference type="RuleBase" id="RU000408"/>
    </source>
</evidence>
<feature type="domain" description="CSD" evidence="5">
    <location>
        <begin position="1"/>
        <end position="67"/>
    </location>
</feature>
<dbReference type="InterPro" id="IPR019844">
    <property type="entry name" value="CSD_CS"/>
</dbReference>
<dbReference type="InterPro" id="IPR002059">
    <property type="entry name" value="CSP_DNA-bd"/>
</dbReference>
<dbReference type="SMART" id="SM00357">
    <property type="entry name" value="CSP"/>
    <property type="match status" value="1"/>
</dbReference>
<feature type="region of interest" description="Disordered" evidence="4">
    <location>
        <begin position="41"/>
        <end position="68"/>
    </location>
</feature>
<dbReference type="PROSITE" id="PS00352">
    <property type="entry name" value="CSD_1"/>
    <property type="match status" value="1"/>
</dbReference>
<name>A0A2H3NXF3_9BACT</name>
<dbReference type="GO" id="GO:0003676">
    <property type="term" value="F:nucleic acid binding"/>
    <property type="evidence" value="ECO:0007669"/>
    <property type="project" value="InterPro"/>
</dbReference>
<dbReference type="InterPro" id="IPR012156">
    <property type="entry name" value="Cold_shock_CspA"/>
</dbReference>
<dbReference type="RefSeq" id="WP_098063270.1">
    <property type="nucleotide sequence ID" value="NZ_PDEP01000017.1"/>
</dbReference>
<dbReference type="SUPFAM" id="SSF50249">
    <property type="entry name" value="Nucleic acid-binding proteins"/>
    <property type="match status" value="1"/>
</dbReference>
<comment type="caution">
    <text evidence="6">The sequence shown here is derived from an EMBL/GenBank/DDBJ whole genome shotgun (WGS) entry which is preliminary data.</text>
</comment>
<evidence type="ECO:0000313" key="7">
    <source>
        <dbReference type="Proteomes" id="UP000221024"/>
    </source>
</evidence>
<gene>
    <name evidence="6" type="ORF">CRI93_14000</name>
</gene>
<dbReference type="Pfam" id="PF00313">
    <property type="entry name" value="CSD"/>
    <property type="match status" value="1"/>
</dbReference>
<feature type="compositionally biased region" description="Acidic residues" evidence="4">
    <location>
        <begin position="44"/>
        <end position="54"/>
    </location>
</feature>
<comment type="subcellular location">
    <subcellularLocation>
        <location evidence="1 3">Cytoplasm</location>
    </subcellularLocation>
</comment>
<reference evidence="6 7" key="1">
    <citation type="submission" date="2017-10" db="EMBL/GenBank/DDBJ databases">
        <title>Draft genome of Longimonas halophila.</title>
        <authorList>
            <person name="Goh K.M."/>
            <person name="Shamsir M.S."/>
            <person name="Lim S.W."/>
        </authorList>
    </citation>
    <scope>NUCLEOTIDE SEQUENCE [LARGE SCALE GENOMIC DNA]</scope>
    <source>
        <strain evidence="6 7">KCTC 42399</strain>
    </source>
</reference>
<keyword evidence="2" id="KW-0963">Cytoplasm</keyword>
<accession>A0A2H3NXF3</accession>
<protein>
    <submittedName>
        <fullName evidence="6">Cold-shock protein</fullName>
    </submittedName>
</protein>
<dbReference type="InterPro" id="IPR012340">
    <property type="entry name" value="NA-bd_OB-fold"/>
</dbReference>
<keyword evidence="7" id="KW-1185">Reference proteome</keyword>
<dbReference type="PANTHER" id="PTHR11544">
    <property type="entry name" value="COLD SHOCK DOMAIN CONTAINING PROTEINS"/>
    <property type="match status" value="1"/>
</dbReference>
<dbReference type="Proteomes" id="UP000221024">
    <property type="component" value="Unassembled WGS sequence"/>
</dbReference>
<evidence type="ECO:0000313" key="6">
    <source>
        <dbReference type="EMBL" id="PEN05024.1"/>
    </source>
</evidence>
<evidence type="ECO:0000259" key="5">
    <source>
        <dbReference type="PROSITE" id="PS51857"/>
    </source>
</evidence>
<sequence>MPQGTVKWFSVEKGFGFIAPHDGTKDVFVHHSNIADEEARGPLQDEEEVEFDVEETPKGLNALGVERL</sequence>
<dbReference type="PRINTS" id="PR00050">
    <property type="entry name" value="COLDSHOCK"/>
</dbReference>
<evidence type="ECO:0000256" key="4">
    <source>
        <dbReference type="SAM" id="MobiDB-lite"/>
    </source>
</evidence>
<dbReference type="InterPro" id="IPR050181">
    <property type="entry name" value="Cold_shock_domain"/>
</dbReference>
<dbReference type="AlphaFoldDB" id="A0A2H3NXF3"/>
<dbReference type="Gene3D" id="2.40.50.140">
    <property type="entry name" value="Nucleic acid-binding proteins"/>
    <property type="match status" value="1"/>
</dbReference>
<dbReference type="PROSITE" id="PS51857">
    <property type="entry name" value="CSD_2"/>
    <property type="match status" value="1"/>
</dbReference>
<proteinExistence type="predicted"/>
<dbReference type="EMBL" id="PDEP01000017">
    <property type="protein sequence ID" value="PEN05024.1"/>
    <property type="molecule type" value="Genomic_DNA"/>
</dbReference>
<dbReference type="OrthoDB" id="9805039at2"/>
<dbReference type="GO" id="GO:0005829">
    <property type="term" value="C:cytosol"/>
    <property type="evidence" value="ECO:0007669"/>
    <property type="project" value="UniProtKB-ARBA"/>
</dbReference>
<evidence type="ECO:0000256" key="1">
    <source>
        <dbReference type="ARBA" id="ARBA00004496"/>
    </source>
</evidence>
<dbReference type="InterPro" id="IPR011129">
    <property type="entry name" value="CSD"/>
</dbReference>
<organism evidence="6 7">
    <name type="scientific">Longimonas halophila</name>
    <dbReference type="NCBI Taxonomy" id="1469170"/>
    <lineage>
        <taxon>Bacteria</taxon>
        <taxon>Pseudomonadati</taxon>
        <taxon>Rhodothermota</taxon>
        <taxon>Rhodothermia</taxon>
        <taxon>Rhodothermales</taxon>
        <taxon>Salisaetaceae</taxon>
        <taxon>Longimonas</taxon>
    </lineage>
</organism>
<evidence type="ECO:0000256" key="2">
    <source>
        <dbReference type="ARBA" id="ARBA00022490"/>
    </source>
</evidence>
<dbReference type="CDD" id="cd04458">
    <property type="entry name" value="CSP_CDS"/>
    <property type="match status" value="1"/>
</dbReference>